<dbReference type="Pfam" id="PF11112">
    <property type="entry name" value="PyocinActivator"/>
    <property type="match status" value="1"/>
</dbReference>
<reference evidence="1 2" key="1">
    <citation type="submission" date="2024-04" db="EMBL/GenBank/DDBJ databases">
        <title>Salinicola lusitanus LLJ914,a marine bacterium isolated from the Okinawa Trough.</title>
        <authorList>
            <person name="Li J."/>
        </authorList>
    </citation>
    <scope>NUCLEOTIDE SEQUENCE [LARGE SCALE GENOMIC DNA]</scope>
    <source>
        <strain evidence="1 2">LLJ914</strain>
    </source>
</reference>
<dbReference type="RefSeq" id="WP_342594550.1">
    <property type="nucleotide sequence ID" value="NZ_CP151919.1"/>
</dbReference>
<proteinExistence type="predicted"/>
<dbReference type="Proteomes" id="UP001453229">
    <property type="component" value="Chromosome"/>
</dbReference>
<gene>
    <name evidence="1" type="ORF">AAGT95_16825</name>
</gene>
<evidence type="ECO:0000313" key="1">
    <source>
        <dbReference type="EMBL" id="XAD53490.1"/>
    </source>
</evidence>
<keyword evidence="2" id="KW-1185">Reference proteome</keyword>
<dbReference type="EMBL" id="CP151919">
    <property type="protein sequence ID" value="XAD53490.1"/>
    <property type="molecule type" value="Genomic_DNA"/>
</dbReference>
<accession>A0ABZ3CQU7</accession>
<name>A0ABZ3CQU7_9GAMM</name>
<evidence type="ECO:0000313" key="2">
    <source>
        <dbReference type="Proteomes" id="UP001453229"/>
    </source>
</evidence>
<organism evidence="1 2">
    <name type="scientific">Salinicola lusitanus</name>
    <dbReference type="NCBI Taxonomy" id="1949085"/>
    <lineage>
        <taxon>Bacteria</taxon>
        <taxon>Pseudomonadati</taxon>
        <taxon>Pseudomonadota</taxon>
        <taxon>Gammaproteobacteria</taxon>
        <taxon>Oceanospirillales</taxon>
        <taxon>Halomonadaceae</taxon>
        <taxon>Salinicola</taxon>
    </lineage>
</organism>
<dbReference type="InterPro" id="IPR020518">
    <property type="entry name" value="Tscrpt_reg_PrtN"/>
</dbReference>
<sequence length="122" mass="13919">MPEITPPEWQSEDASNDSSTVALLFEQFGDVLIPLDAVRGRYFRNLNEANFRAAIREGRIDLPVITLDRSQKAQPFVCIYHLAVLIERQAHAGVKQLPSRHWRDYRRALPTTEHEKPPSLAG</sequence>
<protein>
    <submittedName>
        <fullName evidence="1">Pyocin activator PrtN family protein</fullName>
    </submittedName>
</protein>